<keyword evidence="3" id="KW-0997">Cell inner membrane</keyword>
<comment type="caution">
    <text evidence="10">The sequence shown here is derived from an EMBL/GenBank/DDBJ whole genome shotgun (WGS) entry which is preliminary data.</text>
</comment>
<evidence type="ECO:0000259" key="9">
    <source>
        <dbReference type="Pfam" id="PF06808"/>
    </source>
</evidence>
<name>A0A1Q9C216_SYMMI</name>
<proteinExistence type="predicted"/>
<feature type="transmembrane region" description="Helical" evidence="8">
    <location>
        <begin position="763"/>
        <end position="794"/>
    </location>
</feature>
<evidence type="ECO:0000256" key="3">
    <source>
        <dbReference type="ARBA" id="ARBA00022519"/>
    </source>
</evidence>
<keyword evidence="5" id="KW-0732">Signal</keyword>
<dbReference type="InterPro" id="IPR018389">
    <property type="entry name" value="DctP_fam"/>
</dbReference>
<dbReference type="Pfam" id="PF03480">
    <property type="entry name" value="DctP"/>
    <property type="match status" value="2"/>
</dbReference>
<dbReference type="AlphaFoldDB" id="A0A1Q9C216"/>
<evidence type="ECO:0000256" key="1">
    <source>
        <dbReference type="ARBA" id="ARBA00004429"/>
    </source>
</evidence>
<feature type="transmembrane region" description="Helical" evidence="8">
    <location>
        <begin position="500"/>
        <end position="519"/>
    </location>
</feature>
<evidence type="ECO:0000256" key="6">
    <source>
        <dbReference type="ARBA" id="ARBA00022989"/>
    </source>
</evidence>
<dbReference type="GO" id="GO:0022857">
    <property type="term" value="F:transmembrane transporter activity"/>
    <property type="evidence" value="ECO:0007669"/>
    <property type="project" value="TreeGrafter"/>
</dbReference>
<feature type="transmembrane region" description="Helical" evidence="8">
    <location>
        <begin position="584"/>
        <end position="606"/>
    </location>
</feature>
<evidence type="ECO:0000256" key="8">
    <source>
        <dbReference type="SAM" id="Phobius"/>
    </source>
</evidence>
<keyword evidence="6 8" id="KW-1133">Transmembrane helix</keyword>
<dbReference type="InterPro" id="IPR038404">
    <property type="entry name" value="TRAP_DctP_sf"/>
</dbReference>
<gene>
    <name evidence="10" type="ORF">AK812_SmicGene43036</name>
</gene>
<evidence type="ECO:0000256" key="7">
    <source>
        <dbReference type="ARBA" id="ARBA00023136"/>
    </source>
</evidence>
<sequence length="875" mass="94597">MAADLKILSSWDQSYAAVGEVLMPFMEYLENETTENLNLSRFGPETVPPFEQFNPVAQGVFNLLYTNGGYHYNDIAVGMSLDALSGSSEELHDSGIWDFADQEYQKVGLKLIAVFYDRNGFHMLLKEPLGEDALNGRRIRGTPLYHPVIEKLGGSPVVLPGPEIYPALERGVVDGAAWPTVGAVNYRWFEVADYFVRPTFGQVSHMLLMNLDTWNSLDETTQAEIEAAALAYEKESSTIFDGLATTEMETLIAEGMEATDFQPEFAATLKIVLPGPEIYPALERGVVDGAAWPTVGAVNYRWFEVADYFVRPTFGQVSHMLLMNLDTWNSLDETTQAEIEAAALAYEKESSTIFDGLATTEMETLIAEGMEATDFQPEFAATLKSAWFNGVTELMQMVAPPGATIFLANNGVMDEGFVPPFVQAHQQNGQAIQLKGAVPMIEGIPAVLVGVGLLLLAMGSGMPVFVAFLVVNLGASMLLLGPAGFGMFSGSFFETATSSSLVTIPLFILMGELLFRSRAVEVLFQSIDTLVGRVRGRQFILSIVLATVFSTLSGAAMGVAAMLGRSLLPGMVSRGYDARLSIGTILAGASLAPLIPPSVLVIIIGTLAGVSIAGLLIAGIIPGLVFSSLFAAYVFIRIWRNPTLAPADEDAKSRPSLLEAATALIKLLPFTIIIALVMGLILMGVATPTEAGAMGVLGSLMTAAIYRNLSIRMIVEAVGESAKISAMILIIMASSKLFSQLLAFSGGASALTQWIVELQVSSWVMLFMLMLLPFILCMFIDQIALMLIVIPIYLPIIDRFEYDPIWFWLLFLVNITVGGITPPFGYTLFALKSAWNEGSMSSVFAAAWPFVGLFVIGMVLLALVPELTTLLPSML</sequence>
<dbReference type="PANTHER" id="PTHR33362:SF5">
    <property type="entry name" value="C4-DICARBOXYLATE TRAP TRANSPORTER LARGE PERMEASE PROTEIN DCTM"/>
    <property type="match status" value="1"/>
</dbReference>
<keyword evidence="11" id="KW-1185">Reference proteome</keyword>
<dbReference type="InterPro" id="IPR004681">
    <property type="entry name" value="TRAP_DctM"/>
</dbReference>
<feature type="transmembrane region" description="Helical" evidence="8">
    <location>
        <begin position="437"/>
        <end position="458"/>
    </location>
</feature>
<evidence type="ECO:0000313" key="10">
    <source>
        <dbReference type="EMBL" id="OLP76957.1"/>
    </source>
</evidence>
<keyword evidence="2" id="KW-1003">Cell membrane</keyword>
<accession>A0A1Q9C216</accession>
<evidence type="ECO:0000256" key="5">
    <source>
        <dbReference type="ARBA" id="ARBA00022729"/>
    </source>
</evidence>
<reference evidence="10 11" key="1">
    <citation type="submission" date="2016-02" db="EMBL/GenBank/DDBJ databases">
        <title>Genome analysis of coral dinoflagellate symbionts highlights evolutionary adaptations to a symbiotic lifestyle.</title>
        <authorList>
            <person name="Aranda M."/>
            <person name="Li Y."/>
            <person name="Liew Y.J."/>
            <person name="Baumgarten S."/>
            <person name="Simakov O."/>
            <person name="Wilson M."/>
            <person name="Piel J."/>
            <person name="Ashoor H."/>
            <person name="Bougouffa S."/>
            <person name="Bajic V.B."/>
            <person name="Ryu T."/>
            <person name="Ravasi T."/>
            <person name="Bayer T."/>
            <person name="Micklem G."/>
            <person name="Kim H."/>
            <person name="Bhak J."/>
            <person name="Lajeunesse T.C."/>
            <person name="Voolstra C.R."/>
        </authorList>
    </citation>
    <scope>NUCLEOTIDE SEQUENCE [LARGE SCALE GENOMIC DNA]</scope>
    <source>
        <strain evidence="10 11">CCMP2467</strain>
    </source>
</reference>
<dbReference type="Gene3D" id="3.40.190.170">
    <property type="entry name" value="Bacterial extracellular solute-binding protein, family 7"/>
    <property type="match status" value="2"/>
</dbReference>
<organism evidence="10 11">
    <name type="scientific">Symbiodinium microadriaticum</name>
    <name type="common">Dinoflagellate</name>
    <name type="synonym">Zooxanthella microadriatica</name>
    <dbReference type="NCBI Taxonomy" id="2951"/>
    <lineage>
        <taxon>Eukaryota</taxon>
        <taxon>Sar</taxon>
        <taxon>Alveolata</taxon>
        <taxon>Dinophyceae</taxon>
        <taxon>Suessiales</taxon>
        <taxon>Symbiodiniaceae</taxon>
        <taxon>Symbiodinium</taxon>
    </lineage>
</organism>
<protein>
    <recommendedName>
        <fullName evidence="9">TRAP C4-dicarboxylate transport system permease DctM subunit domain-containing protein</fullName>
    </recommendedName>
</protein>
<evidence type="ECO:0000256" key="4">
    <source>
        <dbReference type="ARBA" id="ARBA00022692"/>
    </source>
</evidence>
<keyword evidence="7 8" id="KW-0472">Membrane</keyword>
<dbReference type="OrthoDB" id="447795at2759"/>
<evidence type="ECO:0000313" key="11">
    <source>
        <dbReference type="Proteomes" id="UP000186817"/>
    </source>
</evidence>
<feature type="transmembrane region" description="Helical" evidence="8">
    <location>
        <begin position="612"/>
        <end position="636"/>
    </location>
</feature>
<dbReference type="PANTHER" id="PTHR33362">
    <property type="entry name" value="SIALIC ACID TRAP TRANSPORTER PERMEASE PROTEIN SIAT-RELATED"/>
    <property type="match status" value="1"/>
</dbReference>
<dbReference type="Pfam" id="PF06808">
    <property type="entry name" value="DctM"/>
    <property type="match status" value="1"/>
</dbReference>
<dbReference type="EMBL" id="LSRX01001877">
    <property type="protein sequence ID" value="OLP76957.1"/>
    <property type="molecule type" value="Genomic_DNA"/>
</dbReference>
<dbReference type="InterPro" id="IPR010656">
    <property type="entry name" value="DctM"/>
</dbReference>
<feature type="domain" description="TRAP C4-dicarboxylate transport system permease DctM subunit" evidence="9">
    <location>
        <begin position="452"/>
        <end position="867"/>
    </location>
</feature>
<feature type="transmembrane region" description="Helical" evidence="8">
    <location>
        <begin position="843"/>
        <end position="864"/>
    </location>
</feature>
<keyword evidence="4 8" id="KW-0812">Transmembrane</keyword>
<dbReference type="NCBIfam" id="TIGR00786">
    <property type="entry name" value="dctM"/>
    <property type="match status" value="1"/>
</dbReference>
<feature type="transmembrane region" description="Helical" evidence="8">
    <location>
        <begin position="806"/>
        <end position="831"/>
    </location>
</feature>
<dbReference type="NCBIfam" id="NF037995">
    <property type="entry name" value="TRAP_S1"/>
    <property type="match status" value="2"/>
</dbReference>
<feature type="transmembrane region" description="Helical" evidence="8">
    <location>
        <begin position="657"/>
        <end position="685"/>
    </location>
</feature>
<comment type="subcellular location">
    <subcellularLocation>
        <location evidence="1">Cell inner membrane</location>
        <topology evidence="1">Multi-pass membrane protein</topology>
    </subcellularLocation>
</comment>
<evidence type="ECO:0000256" key="2">
    <source>
        <dbReference type="ARBA" id="ARBA00022475"/>
    </source>
</evidence>
<dbReference type="Proteomes" id="UP000186817">
    <property type="component" value="Unassembled WGS sequence"/>
</dbReference>
<feature type="transmembrane region" description="Helical" evidence="8">
    <location>
        <begin position="539"/>
        <end position="563"/>
    </location>
</feature>
<dbReference type="GO" id="GO:0005886">
    <property type="term" value="C:plasma membrane"/>
    <property type="evidence" value="ECO:0007669"/>
    <property type="project" value="UniProtKB-SubCell"/>
</dbReference>
<feature type="transmembrane region" description="Helical" evidence="8">
    <location>
        <begin position="464"/>
        <end position="488"/>
    </location>
</feature>